<evidence type="ECO:0000313" key="2">
    <source>
        <dbReference type="Proteomes" id="UP000076154"/>
    </source>
</evidence>
<dbReference type="InterPro" id="IPR032675">
    <property type="entry name" value="LRR_dom_sf"/>
</dbReference>
<dbReference type="InParanoid" id="A0A369J5Y7"/>
<evidence type="ECO:0008006" key="3">
    <source>
        <dbReference type="Google" id="ProtNLM"/>
    </source>
</evidence>
<protein>
    <recommendedName>
        <fullName evidence="3">F-box domain-containing protein</fullName>
    </recommendedName>
</protein>
<organism evidence="1 2">
    <name type="scientific">Hypsizygus marmoreus</name>
    <name type="common">White beech mushroom</name>
    <name type="synonym">Agaricus marmoreus</name>
    <dbReference type="NCBI Taxonomy" id="39966"/>
    <lineage>
        <taxon>Eukaryota</taxon>
        <taxon>Fungi</taxon>
        <taxon>Dikarya</taxon>
        <taxon>Basidiomycota</taxon>
        <taxon>Agaricomycotina</taxon>
        <taxon>Agaricomycetes</taxon>
        <taxon>Agaricomycetidae</taxon>
        <taxon>Agaricales</taxon>
        <taxon>Tricholomatineae</taxon>
        <taxon>Lyophyllaceae</taxon>
        <taxon>Hypsizygus</taxon>
    </lineage>
</organism>
<keyword evidence="2" id="KW-1185">Reference proteome</keyword>
<reference evidence="1" key="1">
    <citation type="submission" date="2018-04" db="EMBL/GenBank/DDBJ databases">
        <title>Whole genome sequencing of Hypsizygus marmoreus.</title>
        <authorList>
            <person name="Choi I.-G."/>
            <person name="Min B."/>
            <person name="Kim J.-G."/>
            <person name="Kim S."/>
            <person name="Oh Y.-L."/>
            <person name="Kong W.-S."/>
            <person name="Park H."/>
            <person name="Jeong J."/>
            <person name="Song E.-S."/>
        </authorList>
    </citation>
    <scope>NUCLEOTIDE SEQUENCE [LARGE SCALE GENOMIC DNA]</scope>
    <source>
        <strain evidence="1">51987-8</strain>
    </source>
</reference>
<dbReference type="AlphaFoldDB" id="A0A369J5Y7"/>
<dbReference type="Proteomes" id="UP000076154">
    <property type="component" value="Unassembled WGS sequence"/>
</dbReference>
<name>A0A369J5Y7_HYPMA</name>
<dbReference type="SUPFAM" id="SSF52047">
    <property type="entry name" value="RNI-like"/>
    <property type="match status" value="1"/>
</dbReference>
<dbReference type="Gene3D" id="3.80.10.10">
    <property type="entry name" value="Ribonuclease Inhibitor"/>
    <property type="match status" value="1"/>
</dbReference>
<dbReference type="STRING" id="39966.A0A369J5Y7"/>
<proteinExistence type="predicted"/>
<dbReference type="EMBL" id="LUEZ02000113">
    <property type="protein sequence ID" value="RDB17368.1"/>
    <property type="molecule type" value="Genomic_DNA"/>
</dbReference>
<dbReference type="OrthoDB" id="2841072at2759"/>
<accession>A0A369J5Y7</accession>
<gene>
    <name evidence="1" type="ORF">Hypma_001836</name>
</gene>
<sequence>MHRCLGVLDVLQNIFSLVFQSPTHGSMDLAQLAVTCQLFRAPALDILWRTLPNLAPLIRCIPDDAWSLVGNYLSLRRTVADSEWARCNIYAPLVRRLGYASHPTSCTGDIILDPKIFEILSVKPIISFSNLQELRWRADRTTMPWIHTLLGPQLFNLDLDLPAEDPNFFIPVLINSLKRTVPCLQQLRLSQSSTSRTDLSRIFSSLFSDLNRLEVISCGDFVFPDDAIRSLVVSPTLRVLCTKNDAADFLWCLPGIGLSFPQLQHLSMQTKRLQDCSALLRRIETRQLKCLDVISTYQPSAARVHGFFQTLEERCSHSLLSIIKLQQLEPEPPIGISWATDEFITPTTTKPLLSFQNLEELSITVSCPVDFDDSGIESMAVAWPKMTIFQLGNSKGWGRRARTTLDIYISVAKHWPRLKYLSICFTCHTEAAIYQRPGNGHCCPRVTVLNGTSSAEDMHSGLLASFLSDIFPNLELIRSGYVDETWLRVEELLRTVHAVRAQERSWGSRSP</sequence>
<comment type="caution">
    <text evidence="1">The sequence shown here is derived from an EMBL/GenBank/DDBJ whole genome shotgun (WGS) entry which is preliminary data.</text>
</comment>
<evidence type="ECO:0000313" key="1">
    <source>
        <dbReference type="EMBL" id="RDB17368.1"/>
    </source>
</evidence>